<sequence length="307" mass="32081">MPRDHHTPMLDFAAPNEVTVLDGGLSTQLESAGHDLSDALWSARLLRDDPEAVVSAHAAFVRAGAQIVTTASYQASFTGFAAAGIDAAETTRLLRLSIDLARQAVDVASPEQKVAVAASVGPYGASLADGSEYRGRYGRTTGELRDWHARRVEVLADCGADLLAIETIPDLDEAAALVDLVRGSGRQAWLSYTIDGEATRAGQPLTEAFAVAAGVAEIVAVGVNCCAPDDVLAAIEAAREVTGLPVVVYPNSGEGWDAQARTWVGPGRGLADLVPSWIEAGARLVGGCCRVGPDQLAEIAAQVRRRS</sequence>
<keyword evidence="1 5" id="KW-0489">Methyltransferase</keyword>
<dbReference type="PROSITE" id="PS50970">
    <property type="entry name" value="HCY"/>
    <property type="match status" value="1"/>
</dbReference>
<dbReference type="PANTHER" id="PTHR46015:SF1">
    <property type="entry name" value="HOMOCYSTEINE S-METHYLTRANSFERASE-LIKE ISOFORM 1"/>
    <property type="match status" value="1"/>
</dbReference>
<dbReference type="SUPFAM" id="SSF82282">
    <property type="entry name" value="Homocysteine S-methyltransferase"/>
    <property type="match status" value="1"/>
</dbReference>
<name>A0ABQ6IRF4_9MICO</name>
<dbReference type="Pfam" id="PF02574">
    <property type="entry name" value="S-methyl_trans"/>
    <property type="match status" value="1"/>
</dbReference>
<feature type="binding site" evidence="5">
    <location>
        <position position="225"/>
    </location>
    <ligand>
        <name>Zn(2+)</name>
        <dbReference type="ChEBI" id="CHEBI:29105"/>
    </ligand>
</feature>
<keyword evidence="8" id="KW-1185">Reference proteome</keyword>
<evidence type="ECO:0000259" key="6">
    <source>
        <dbReference type="PROSITE" id="PS50970"/>
    </source>
</evidence>
<dbReference type="InterPro" id="IPR036589">
    <property type="entry name" value="HCY_dom_sf"/>
</dbReference>
<dbReference type="Proteomes" id="UP001157126">
    <property type="component" value="Unassembled WGS sequence"/>
</dbReference>
<dbReference type="InterPro" id="IPR051486">
    <property type="entry name" value="Hcy_S-methyltransferase"/>
</dbReference>
<comment type="cofactor">
    <cofactor evidence="5">
        <name>Zn(2+)</name>
        <dbReference type="ChEBI" id="CHEBI:29105"/>
    </cofactor>
</comment>
<keyword evidence="3 5" id="KW-0479">Metal-binding</keyword>
<proteinExistence type="predicted"/>
<evidence type="ECO:0000313" key="7">
    <source>
        <dbReference type="EMBL" id="GMA39853.1"/>
    </source>
</evidence>
<evidence type="ECO:0000256" key="2">
    <source>
        <dbReference type="ARBA" id="ARBA00022679"/>
    </source>
</evidence>
<accession>A0ABQ6IRF4</accession>
<evidence type="ECO:0000256" key="3">
    <source>
        <dbReference type="ARBA" id="ARBA00022723"/>
    </source>
</evidence>
<keyword evidence="2 5" id="KW-0808">Transferase</keyword>
<evidence type="ECO:0000256" key="4">
    <source>
        <dbReference type="ARBA" id="ARBA00022833"/>
    </source>
</evidence>
<dbReference type="Gene3D" id="3.20.20.330">
    <property type="entry name" value="Homocysteine-binding-like domain"/>
    <property type="match status" value="1"/>
</dbReference>
<dbReference type="EMBL" id="BSUO01000001">
    <property type="protein sequence ID" value="GMA39853.1"/>
    <property type="molecule type" value="Genomic_DNA"/>
</dbReference>
<feature type="binding site" evidence="5">
    <location>
        <position position="289"/>
    </location>
    <ligand>
        <name>Zn(2+)</name>
        <dbReference type="ChEBI" id="CHEBI:29105"/>
    </ligand>
</feature>
<feature type="domain" description="Hcy-binding" evidence="6">
    <location>
        <begin position="7"/>
        <end position="303"/>
    </location>
</feature>
<evidence type="ECO:0000256" key="5">
    <source>
        <dbReference type="PROSITE-ProRule" id="PRU00333"/>
    </source>
</evidence>
<keyword evidence="4 5" id="KW-0862">Zinc</keyword>
<protein>
    <submittedName>
        <fullName evidence="7">Homocysteine S-methyltransferase</fullName>
    </submittedName>
</protein>
<dbReference type="PANTHER" id="PTHR46015">
    <property type="entry name" value="ZGC:172121"/>
    <property type="match status" value="1"/>
</dbReference>
<dbReference type="InterPro" id="IPR003726">
    <property type="entry name" value="HCY_dom"/>
</dbReference>
<comment type="caution">
    <text evidence="7">The sequence shown here is derived from an EMBL/GenBank/DDBJ whole genome shotgun (WGS) entry which is preliminary data.</text>
</comment>
<feature type="binding site" evidence="5">
    <location>
        <position position="288"/>
    </location>
    <ligand>
        <name>Zn(2+)</name>
        <dbReference type="ChEBI" id="CHEBI:29105"/>
    </ligand>
</feature>
<evidence type="ECO:0000256" key="1">
    <source>
        <dbReference type="ARBA" id="ARBA00022603"/>
    </source>
</evidence>
<reference evidence="8" key="1">
    <citation type="journal article" date="2019" name="Int. J. Syst. Evol. Microbiol.">
        <title>The Global Catalogue of Microorganisms (GCM) 10K type strain sequencing project: providing services to taxonomists for standard genome sequencing and annotation.</title>
        <authorList>
            <consortium name="The Broad Institute Genomics Platform"/>
            <consortium name="The Broad Institute Genome Sequencing Center for Infectious Disease"/>
            <person name="Wu L."/>
            <person name="Ma J."/>
        </authorList>
    </citation>
    <scope>NUCLEOTIDE SEQUENCE [LARGE SCALE GENOMIC DNA]</scope>
    <source>
        <strain evidence="8">NBRC 113072</strain>
    </source>
</reference>
<gene>
    <name evidence="7" type="primary">mmuM</name>
    <name evidence="7" type="ORF">GCM10025883_18980</name>
</gene>
<dbReference type="NCBIfam" id="NF007020">
    <property type="entry name" value="PRK09485.1"/>
    <property type="match status" value="1"/>
</dbReference>
<organism evidence="7 8">
    <name type="scientific">Mobilicoccus caccae</name>
    <dbReference type="NCBI Taxonomy" id="1859295"/>
    <lineage>
        <taxon>Bacteria</taxon>
        <taxon>Bacillati</taxon>
        <taxon>Actinomycetota</taxon>
        <taxon>Actinomycetes</taxon>
        <taxon>Micrococcales</taxon>
        <taxon>Dermatophilaceae</taxon>
        <taxon>Mobilicoccus</taxon>
    </lineage>
</organism>
<evidence type="ECO:0000313" key="8">
    <source>
        <dbReference type="Proteomes" id="UP001157126"/>
    </source>
</evidence>